<dbReference type="PANTHER" id="PTHR43050:SF1">
    <property type="entry name" value="SERINE RACEMASE"/>
    <property type="match status" value="1"/>
</dbReference>
<dbReference type="InterPro" id="IPR036052">
    <property type="entry name" value="TrpB-like_PALP_sf"/>
</dbReference>
<dbReference type="Pfam" id="PF00291">
    <property type="entry name" value="PALP"/>
    <property type="match status" value="1"/>
</dbReference>
<dbReference type="EMBL" id="JABFRW010000081">
    <property type="protein sequence ID" value="NOT33941.1"/>
    <property type="molecule type" value="Genomic_DNA"/>
</dbReference>
<comment type="cofactor">
    <cofactor evidence="3">
        <name>Mn(2+)</name>
        <dbReference type="ChEBI" id="CHEBI:29035"/>
    </cofactor>
</comment>
<proteinExistence type="inferred from homology"/>
<evidence type="ECO:0000256" key="2">
    <source>
        <dbReference type="ARBA" id="ARBA00001933"/>
    </source>
</evidence>
<dbReference type="GO" id="GO:0070179">
    <property type="term" value="P:D-serine biosynthetic process"/>
    <property type="evidence" value="ECO:0007669"/>
    <property type="project" value="TreeGrafter"/>
</dbReference>
<comment type="cofactor">
    <cofactor evidence="1">
        <name>Ca(2+)</name>
        <dbReference type="ChEBI" id="CHEBI:29108"/>
    </cofactor>
</comment>
<dbReference type="GO" id="GO:0003941">
    <property type="term" value="F:L-serine ammonia-lyase activity"/>
    <property type="evidence" value="ECO:0007669"/>
    <property type="project" value="TreeGrafter"/>
</dbReference>
<dbReference type="PANTHER" id="PTHR43050">
    <property type="entry name" value="SERINE / THREONINE RACEMASE FAMILY MEMBER"/>
    <property type="match status" value="1"/>
</dbReference>
<evidence type="ECO:0000259" key="9">
    <source>
        <dbReference type="Pfam" id="PF00291"/>
    </source>
</evidence>
<dbReference type="GO" id="GO:0018114">
    <property type="term" value="F:threonine racemase activity"/>
    <property type="evidence" value="ECO:0007669"/>
    <property type="project" value="TreeGrafter"/>
</dbReference>
<protein>
    <submittedName>
        <fullName evidence="10">Pyridoxal-phosphate dependent enzyme</fullName>
    </submittedName>
</protein>
<comment type="similarity">
    <text evidence="5">Belongs to the serine/threonine dehydratase family.</text>
</comment>
<dbReference type="Gene3D" id="3.40.50.1100">
    <property type="match status" value="2"/>
</dbReference>
<dbReference type="GO" id="GO:0030170">
    <property type="term" value="F:pyridoxal phosphate binding"/>
    <property type="evidence" value="ECO:0007669"/>
    <property type="project" value="InterPro"/>
</dbReference>
<keyword evidence="8" id="KW-0456">Lyase</keyword>
<dbReference type="GO" id="GO:0005524">
    <property type="term" value="F:ATP binding"/>
    <property type="evidence" value="ECO:0007669"/>
    <property type="project" value="TreeGrafter"/>
</dbReference>
<evidence type="ECO:0000256" key="1">
    <source>
        <dbReference type="ARBA" id="ARBA00001913"/>
    </source>
</evidence>
<keyword evidence="7" id="KW-0663">Pyridoxal phosphate</keyword>
<evidence type="ECO:0000256" key="4">
    <source>
        <dbReference type="ARBA" id="ARBA00001946"/>
    </source>
</evidence>
<accession>A0A849SHK6</accession>
<evidence type="ECO:0000256" key="6">
    <source>
        <dbReference type="ARBA" id="ARBA00022842"/>
    </source>
</evidence>
<dbReference type="GO" id="GO:0030378">
    <property type="term" value="F:serine racemase activity"/>
    <property type="evidence" value="ECO:0007669"/>
    <property type="project" value="TreeGrafter"/>
</dbReference>
<keyword evidence="6" id="KW-0460">Magnesium</keyword>
<dbReference type="SUPFAM" id="SSF53686">
    <property type="entry name" value="Tryptophan synthase beta subunit-like PLP-dependent enzymes"/>
    <property type="match status" value="1"/>
</dbReference>
<dbReference type="AlphaFoldDB" id="A0A849SHK6"/>
<gene>
    <name evidence="10" type="ORF">HOP12_07200</name>
</gene>
<evidence type="ECO:0000256" key="8">
    <source>
        <dbReference type="ARBA" id="ARBA00023239"/>
    </source>
</evidence>
<dbReference type="InterPro" id="IPR001926">
    <property type="entry name" value="TrpB-like_PALP"/>
</dbReference>
<comment type="cofactor">
    <cofactor evidence="4">
        <name>Mg(2+)</name>
        <dbReference type="ChEBI" id="CHEBI:18420"/>
    </cofactor>
</comment>
<evidence type="ECO:0000313" key="11">
    <source>
        <dbReference type="Proteomes" id="UP000580839"/>
    </source>
</evidence>
<dbReference type="PROSITE" id="PS00165">
    <property type="entry name" value="DEHYDRATASE_SER_THR"/>
    <property type="match status" value="1"/>
</dbReference>
<dbReference type="FunFam" id="3.40.50.1100:FF:000005">
    <property type="entry name" value="Threonine dehydratase catabolic"/>
    <property type="match status" value="1"/>
</dbReference>
<evidence type="ECO:0000256" key="3">
    <source>
        <dbReference type="ARBA" id="ARBA00001936"/>
    </source>
</evidence>
<name>A0A849SHK6_UNCEI</name>
<evidence type="ECO:0000256" key="5">
    <source>
        <dbReference type="ARBA" id="ARBA00010869"/>
    </source>
</evidence>
<dbReference type="GO" id="GO:0000287">
    <property type="term" value="F:magnesium ion binding"/>
    <property type="evidence" value="ECO:0007669"/>
    <property type="project" value="TreeGrafter"/>
</dbReference>
<comment type="caution">
    <text evidence="10">The sequence shown here is derived from an EMBL/GenBank/DDBJ whole genome shotgun (WGS) entry which is preliminary data.</text>
</comment>
<dbReference type="InterPro" id="IPR000634">
    <property type="entry name" value="Ser/Thr_deHydtase_PyrdxlP-BS"/>
</dbReference>
<comment type="cofactor">
    <cofactor evidence="2">
        <name>pyridoxal 5'-phosphate</name>
        <dbReference type="ChEBI" id="CHEBI:597326"/>
    </cofactor>
</comment>
<feature type="domain" description="Tryptophan synthase beta chain-like PALP" evidence="9">
    <location>
        <begin position="17"/>
        <end position="301"/>
    </location>
</feature>
<sequence>MLVLLAEARERLAGVAHRTPVVTSRTLDASTGARVFLKCENLQRGGAFKFRGAHHTISRLDEATRSRGVIAFSSGNHAQAVALVAQRFGVPCTIVMPSWAPSVKLEATRGYGARVVFYDQVGEDRDGLAERLARERDLALIPPFDHPHVVTGQGTAAIELIEESGPLDLLVVPVGGGGLASGCVLAMLAHSPGGRVIGVEPDAGNDGVQSFRSGTRVRQVCGETIADGARTPSLGVRTFDLLRRHAQDLISVPDEALLEAMRFAFERLKLVIEPTGALALAAVRSGKIETRGRRVGIMLSGGNVDPALYANSLSPRA</sequence>
<reference evidence="10 11" key="1">
    <citation type="submission" date="2020-04" db="EMBL/GenBank/DDBJ databases">
        <title>Metagenomic profiling of ammonia- and methane-oxidizing microorganisms in a Dutch drinking water treatment plant.</title>
        <authorList>
            <person name="Poghosyan L."/>
            <person name="Leucker S."/>
        </authorList>
    </citation>
    <scope>NUCLEOTIDE SEQUENCE [LARGE SCALE GENOMIC DNA]</scope>
    <source>
        <strain evidence="10">S-RSF-IL-03</strain>
    </source>
</reference>
<evidence type="ECO:0000313" key="10">
    <source>
        <dbReference type="EMBL" id="NOT33941.1"/>
    </source>
</evidence>
<organism evidence="10 11">
    <name type="scientific">Eiseniibacteriota bacterium</name>
    <dbReference type="NCBI Taxonomy" id="2212470"/>
    <lineage>
        <taxon>Bacteria</taxon>
        <taxon>Candidatus Eiseniibacteriota</taxon>
    </lineage>
</organism>
<dbReference type="Proteomes" id="UP000580839">
    <property type="component" value="Unassembled WGS sequence"/>
</dbReference>
<evidence type="ECO:0000256" key="7">
    <source>
        <dbReference type="ARBA" id="ARBA00022898"/>
    </source>
</evidence>
<dbReference type="CDD" id="cd01562">
    <property type="entry name" value="Thr-dehyd"/>
    <property type="match status" value="1"/>
</dbReference>